<reference evidence="11 12" key="1">
    <citation type="journal article" date="2015" name="PLoS ONE">
        <title>Characterization of New Isolates of Apricot vein clearing-associated virus and of a New Prunus-Infecting Virus: Evidence for Recombination as a Driving Force in Betaflexiviridae Evolution.</title>
        <authorList>
            <person name="Marais A."/>
            <person name="Faure C."/>
            <person name="Mustafayev E."/>
            <person name="Candresse T."/>
        </authorList>
    </citation>
    <scope>NUCLEOTIDE SEQUENCE [LARGE SCALE GENOMIC DNA]</scope>
    <source>
        <strain evidence="11">Aze204</strain>
    </source>
</reference>
<evidence type="ECO:0000256" key="1">
    <source>
        <dbReference type="ARBA" id="ARBA00006158"/>
    </source>
</evidence>
<evidence type="ECO:0000256" key="9">
    <source>
        <dbReference type="ARBA" id="ARBA00023125"/>
    </source>
</evidence>
<keyword evidence="10" id="KW-0899">Viral immunoevasion</keyword>
<dbReference type="EMBL" id="KM507061">
    <property type="protein sequence ID" value="AKN08997.1"/>
    <property type="molecule type" value="Genomic_RNA"/>
</dbReference>
<dbReference type="GO" id="GO:0052170">
    <property type="term" value="P:symbiont-mediated suppression of host innate immune response"/>
    <property type="evidence" value="ECO:0007669"/>
    <property type="project" value="UniProtKB-KW"/>
</dbReference>
<evidence type="ECO:0000256" key="3">
    <source>
        <dbReference type="ARBA" id="ARBA00022463"/>
    </source>
</evidence>
<evidence type="ECO:0000256" key="4">
    <source>
        <dbReference type="ARBA" id="ARBA00022581"/>
    </source>
</evidence>
<dbReference type="InterPro" id="IPR002568">
    <property type="entry name" value="Carla-bd"/>
</dbReference>
<keyword evidence="7" id="KW-0863">Zinc-finger</keyword>
<dbReference type="Pfam" id="PF01623">
    <property type="entry name" value="Carla_C4"/>
    <property type="match status" value="1"/>
</dbReference>
<keyword evidence="3" id="KW-0941">Suppressor of RNA silencing</keyword>
<dbReference type="GeneID" id="37616522"/>
<accession>A0A0H3YB00</accession>
<evidence type="ECO:0000313" key="11">
    <source>
        <dbReference type="EMBL" id="AKN08997.1"/>
    </source>
</evidence>
<proteinExistence type="inferred from homology"/>
<evidence type="ECO:0000256" key="6">
    <source>
        <dbReference type="ARBA" id="ARBA00022723"/>
    </source>
</evidence>
<dbReference type="KEGG" id="vg:37616522"/>
<evidence type="ECO:0000256" key="5">
    <source>
        <dbReference type="ARBA" id="ARBA00022632"/>
    </source>
</evidence>
<evidence type="ECO:0000313" key="12">
    <source>
        <dbReference type="Proteomes" id="UP000232613"/>
    </source>
</evidence>
<evidence type="ECO:0000256" key="2">
    <source>
        <dbReference type="ARBA" id="ARBA00017202"/>
    </source>
</evidence>
<name>A0A0H3YB00_9VIRU</name>
<keyword evidence="9" id="KW-0238">DNA-binding</keyword>
<dbReference type="GO" id="GO:0008270">
    <property type="term" value="F:zinc ion binding"/>
    <property type="evidence" value="ECO:0007669"/>
    <property type="project" value="UniProtKB-KW"/>
</dbReference>
<evidence type="ECO:0000256" key="10">
    <source>
        <dbReference type="ARBA" id="ARBA00023280"/>
    </source>
</evidence>
<protein>
    <recommendedName>
        <fullName evidence="2">RNA silencing suppressor</fullName>
    </recommendedName>
</protein>
<sequence>MFRYKMHVDKRVMTLACCLRTSTLPAGVRSLIAVKAMLVRKLEIQEEQARPLCGVSTFAMKRRAKRLGVCHRCMRVNPKFYFTTRCDSKTCHFRSIGNKERFVKFGLGKNGLDADDQGHFELTKTGKVSELSKHIEAEVERIRREMNVAI</sequence>
<keyword evidence="6" id="KW-0479">Metal-binding</keyword>
<evidence type="ECO:0000256" key="7">
    <source>
        <dbReference type="ARBA" id="ARBA00022771"/>
    </source>
</evidence>
<dbReference type="GO" id="GO:0003677">
    <property type="term" value="F:DNA binding"/>
    <property type="evidence" value="ECO:0007669"/>
    <property type="project" value="UniProtKB-KW"/>
</dbReference>
<dbReference type="Proteomes" id="UP000232613">
    <property type="component" value="Segment"/>
</dbReference>
<organism evidence="11 12">
    <name type="scientific">Caucasus prunus virus</name>
    <dbReference type="NCBI Taxonomy" id="1667230"/>
    <lineage>
        <taxon>Viruses</taxon>
        <taxon>Riboviria</taxon>
        <taxon>Orthornavirae</taxon>
        <taxon>Kitrinoviricota</taxon>
        <taxon>Alsuviricetes</taxon>
        <taxon>Tymovirales</taxon>
        <taxon>Betaflexiviridae</taxon>
        <taxon>Trivirinae</taxon>
        <taxon>Prunevirus</taxon>
        <taxon>Prunevirus caucasicum</taxon>
    </lineage>
</organism>
<keyword evidence="4" id="KW-0945">Host-virus interaction</keyword>
<dbReference type="GO" id="GO:0006355">
    <property type="term" value="P:regulation of DNA-templated transcription"/>
    <property type="evidence" value="ECO:0007669"/>
    <property type="project" value="InterPro"/>
</dbReference>
<dbReference type="RefSeq" id="YP_009505635.1">
    <property type="nucleotide sequence ID" value="NC_038325.1"/>
</dbReference>
<comment type="similarity">
    <text evidence="1">Belongs to the carlaviruses nucleic acid-binding protein family.</text>
</comment>
<keyword evidence="5" id="KW-1090">Inhibition of host innate immune response by virus</keyword>
<keyword evidence="12" id="KW-1185">Reference proteome</keyword>
<keyword evidence="8" id="KW-0862">Zinc</keyword>
<evidence type="ECO:0000256" key="8">
    <source>
        <dbReference type="ARBA" id="ARBA00022833"/>
    </source>
</evidence>
<dbReference type="OrthoDB" id="28055at10239"/>